<accession>A0A8X6NCT6</accession>
<organism evidence="2 3">
    <name type="scientific">Nephila pilipes</name>
    <name type="common">Giant wood spider</name>
    <name type="synonym">Nephila maculata</name>
    <dbReference type="NCBI Taxonomy" id="299642"/>
    <lineage>
        <taxon>Eukaryota</taxon>
        <taxon>Metazoa</taxon>
        <taxon>Ecdysozoa</taxon>
        <taxon>Arthropoda</taxon>
        <taxon>Chelicerata</taxon>
        <taxon>Arachnida</taxon>
        <taxon>Araneae</taxon>
        <taxon>Araneomorphae</taxon>
        <taxon>Entelegynae</taxon>
        <taxon>Araneoidea</taxon>
        <taxon>Nephilidae</taxon>
        <taxon>Nephila</taxon>
    </lineage>
</organism>
<name>A0A8X6NCT6_NEPPI</name>
<evidence type="ECO:0000313" key="2">
    <source>
        <dbReference type="EMBL" id="GFT06522.1"/>
    </source>
</evidence>
<proteinExistence type="predicted"/>
<evidence type="ECO:0000313" key="3">
    <source>
        <dbReference type="Proteomes" id="UP000887013"/>
    </source>
</evidence>
<gene>
    <name evidence="2" type="ORF">NPIL_192631</name>
</gene>
<keyword evidence="3" id="KW-1185">Reference proteome</keyword>
<keyword evidence="1" id="KW-0812">Transmembrane</keyword>
<feature type="transmembrane region" description="Helical" evidence="1">
    <location>
        <begin position="6"/>
        <end position="25"/>
    </location>
</feature>
<evidence type="ECO:0000256" key="1">
    <source>
        <dbReference type="SAM" id="Phobius"/>
    </source>
</evidence>
<dbReference type="Proteomes" id="UP000887013">
    <property type="component" value="Unassembled WGS sequence"/>
</dbReference>
<keyword evidence="1" id="KW-1133">Transmembrane helix</keyword>
<keyword evidence="1" id="KW-0472">Membrane</keyword>
<sequence length="35" mass="3842">MLSFNFPYVFYIVFMVAIVVLLSNVDISDAGSGVI</sequence>
<dbReference type="AlphaFoldDB" id="A0A8X6NCT6"/>
<protein>
    <submittedName>
        <fullName evidence="2">Uncharacterized protein</fullName>
    </submittedName>
</protein>
<comment type="caution">
    <text evidence="2">The sequence shown here is derived from an EMBL/GenBank/DDBJ whole genome shotgun (WGS) entry which is preliminary data.</text>
</comment>
<reference evidence="2" key="1">
    <citation type="submission" date="2020-08" db="EMBL/GenBank/DDBJ databases">
        <title>Multicomponent nature underlies the extraordinary mechanical properties of spider dragline silk.</title>
        <authorList>
            <person name="Kono N."/>
            <person name="Nakamura H."/>
            <person name="Mori M."/>
            <person name="Yoshida Y."/>
            <person name="Ohtoshi R."/>
            <person name="Malay A.D."/>
            <person name="Moran D.A.P."/>
            <person name="Tomita M."/>
            <person name="Numata K."/>
            <person name="Arakawa K."/>
        </authorList>
    </citation>
    <scope>NUCLEOTIDE SEQUENCE</scope>
</reference>
<feature type="non-terminal residue" evidence="2">
    <location>
        <position position="35"/>
    </location>
</feature>
<dbReference type="EMBL" id="BMAW01008024">
    <property type="protein sequence ID" value="GFT06522.1"/>
    <property type="molecule type" value="Genomic_DNA"/>
</dbReference>